<keyword evidence="5 7" id="KW-0472">Membrane</keyword>
<dbReference type="GO" id="GO:0022857">
    <property type="term" value="F:transmembrane transporter activity"/>
    <property type="evidence" value="ECO:0007669"/>
    <property type="project" value="TreeGrafter"/>
</dbReference>
<evidence type="ECO:0000256" key="5">
    <source>
        <dbReference type="ARBA" id="ARBA00023136"/>
    </source>
</evidence>
<evidence type="ECO:0000259" key="9">
    <source>
        <dbReference type="Pfam" id="PF12704"/>
    </source>
</evidence>
<name>A0A0E3WZL9_METMT</name>
<comment type="subcellular location">
    <subcellularLocation>
        <location evidence="1">Cell membrane</location>
        <topology evidence="1">Multi-pass membrane protein</topology>
    </subcellularLocation>
</comment>
<feature type="transmembrane region" description="Helical" evidence="7">
    <location>
        <begin position="281"/>
        <end position="305"/>
    </location>
</feature>
<reference evidence="10 11" key="1">
    <citation type="submission" date="2014-07" db="EMBL/GenBank/DDBJ databases">
        <title>Methanogenic archaea and the global carbon cycle.</title>
        <authorList>
            <person name="Henriksen J.R."/>
            <person name="Luke J."/>
            <person name="Reinhart S."/>
            <person name="Benedict M.N."/>
            <person name="Youngblut N.D."/>
            <person name="Metcalf M.E."/>
            <person name="Whitaker R.J."/>
            <person name="Metcalf W.W."/>
        </authorList>
    </citation>
    <scope>NUCLEOTIDE SEQUENCE [LARGE SCALE GENOMIC DNA]</scope>
    <source>
        <strain evidence="10 11">MM1</strain>
    </source>
</reference>
<dbReference type="HOGENOM" id="CLU_000604_8_0_2"/>
<evidence type="ECO:0000256" key="7">
    <source>
        <dbReference type="SAM" id="Phobius"/>
    </source>
</evidence>
<evidence type="ECO:0000256" key="6">
    <source>
        <dbReference type="ARBA" id="ARBA00038076"/>
    </source>
</evidence>
<evidence type="ECO:0000256" key="4">
    <source>
        <dbReference type="ARBA" id="ARBA00022989"/>
    </source>
</evidence>
<evidence type="ECO:0000313" key="10">
    <source>
        <dbReference type="EMBL" id="AKB85175.1"/>
    </source>
</evidence>
<accession>A0A0E3WZL9</accession>
<dbReference type="Pfam" id="PF12704">
    <property type="entry name" value="MacB_PCD"/>
    <property type="match status" value="1"/>
</dbReference>
<dbReference type="RefSeq" id="WP_048205305.1">
    <property type="nucleotide sequence ID" value="NZ_CP009518.1"/>
</dbReference>
<feature type="transmembrane region" description="Helical" evidence="7">
    <location>
        <begin position="20"/>
        <end position="42"/>
    </location>
</feature>
<proteinExistence type="inferred from homology"/>
<keyword evidence="3 7" id="KW-0812">Transmembrane</keyword>
<comment type="similarity">
    <text evidence="6">Belongs to the ABC-4 integral membrane protein family.</text>
</comment>
<keyword evidence="2" id="KW-1003">Cell membrane</keyword>
<keyword evidence="11" id="KW-1185">Reference proteome</keyword>
<dbReference type="PANTHER" id="PTHR30572:SF4">
    <property type="entry name" value="ABC TRANSPORTER PERMEASE YTRF"/>
    <property type="match status" value="1"/>
</dbReference>
<evidence type="ECO:0000256" key="1">
    <source>
        <dbReference type="ARBA" id="ARBA00004651"/>
    </source>
</evidence>
<gene>
    <name evidence="10" type="ORF">MCMEM_1122</name>
</gene>
<protein>
    <submittedName>
        <fullName evidence="10">ABC transporter, permease protein</fullName>
    </submittedName>
</protein>
<organism evidence="10 11">
    <name type="scientific">Methanococcoides methylutens MM1</name>
    <dbReference type="NCBI Taxonomy" id="1434104"/>
    <lineage>
        <taxon>Archaea</taxon>
        <taxon>Methanobacteriati</taxon>
        <taxon>Methanobacteriota</taxon>
        <taxon>Stenosarchaea group</taxon>
        <taxon>Methanomicrobia</taxon>
        <taxon>Methanosarcinales</taxon>
        <taxon>Methanosarcinaceae</taxon>
        <taxon>Methanococcoides</taxon>
    </lineage>
</organism>
<keyword evidence="4 7" id="KW-1133">Transmembrane helix</keyword>
<dbReference type="GO" id="GO:0005886">
    <property type="term" value="C:plasma membrane"/>
    <property type="evidence" value="ECO:0007669"/>
    <property type="project" value="UniProtKB-SubCell"/>
</dbReference>
<evidence type="ECO:0000256" key="3">
    <source>
        <dbReference type="ARBA" id="ARBA00022692"/>
    </source>
</evidence>
<evidence type="ECO:0000259" key="8">
    <source>
        <dbReference type="Pfam" id="PF02687"/>
    </source>
</evidence>
<dbReference type="GeneID" id="24893660"/>
<dbReference type="STRING" id="1434104.MCMEM_1122"/>
<evidence type="ECO:0000256" key="2">
    <source>
        <dbReference type="ARBA" id="ARBA00022475"/>
    </source>
</evidence>
<dbReference type="PATRIC" id="fig|1434104.5.peg.1227"/>
<dbReference type="InterPro" id="IPR050250">
    <property type="entry name" value="Macrolide_Exporter_MacB"/>
</dbReference>
<feature type="domain" description="MacB-like periplasmic core" evidence="9">
    <location>
        <begin position="22"/>
        <end position="238"/>
    </location>
</feature>
<dbReference type="PANTHER" id="PTHR30572">
    <property type="entry name" value="MEMBRANE COMPONENT OF TRANSPORTER-RELATED"/>
    <property type="match status" value="1"/>
</dbReference>
<dbReference type="EMBL" id="CP009518">
    <property type="protein sequence ID" value="AKB85175.1"/>
    <property type="molecule type" value="Genomic_DNA"/>
</dbReference>
<feature type="domain" description="ABC3 transporter permease C-terminal" evidence="8">
    <location>
        <begin position="284"/>
        <end position="397"/>
    </location>
</feature>
<feature type="transmembrane region" description="Helical" evidence="7">
    <location>
        <begin position="325"/>
        <end position="351"/>
    </location>
</feature>
<dbReference type="KEGG" id="mmet:MCMEM_1122"/>
<dbReference type="InterPro" id="IPR025857">
    <property type="entry name" value="MacB_PCD"/>
</dbReference>
<dbReference type="Proteomes" id="UP000033048">
    <property type="component" value="Chromosome"/>
</dbReference>
<dbReference type="AlphaFoldDB" id="A0A0E3WZL9"/>
<dbReference type="OrthoDB" id="11469at2157"/>
<dbReference type="Pfam" id="PF02687">
    <property type="entry name" value="FtsX"/>
    <property type="match status" value="1"/>
</dbReference>
<sequence length="404" mass="44011">MLKFSQALHLAVGSISSYKLRSALTTLGIIIGVAAVVANVSLGASFNQFFVDELGSQGSNFIVIYSEDINLFFDNQLDVIRNTPKVEGVSPIRQQLAGVTYISTVRQVDIQGTSADYEKIGNVQLEVGNYFSDQDKYAAVIGSDVAYEKFDQKVSYRNSIDIEFIRRDGTPVSRSFRIIGIIDSPDTEFIQSGAESDVRIFIPIDTMNEMLGIEDYGGFSITVEDAESVRPVSEEIDKKLARSLGVSERELDNEDVKPYSIFNQADILDQLDELSDALTSLFTSVALISLLVGSIGIMNIMLVTVTERTKEIGLLKSLGYTRSNILYLFIIESIILGLIGGILGTVLGFAGSYAAVSFLGLPYIFPTYLLVLGVGIAVVVGLIAGIYPANKASKLDPVESLRKR</sequence>
<feature type="transmembrane region" description="Helical" evidence="7">
    <location>
        <begin position="363"/>
        <end position="387"/>
    </location>
</feature>
<dbReference type="InterPro" id="IPR003838">
    <property type="entry name" value="ABC3_permease_C"/>
</dbReference>
<evidence type="ECO:0000313" key="11">
    <source>
        <dbReference type="Proteomes" id="UP000033048"/>
    </source>
</evidence>